<dbReference type="InterPro" id="IPR003439">
    <property type="entry name" value="ABC_transporter-like_ATP-bd"/>
</dbReference>
<dbReference type="InterPro" id="IPR003593">
    <property type="entry name" value="AAA+_ATPase"/>
</dbReference>
<dbReference type="Gene3D" id="3.40.50.300">
    <property type="entry name" value="P-loop containing nucleotide triphosphate hydrolases"/>
    <property type="match status" value="2"/>
</dbReference>
<feature type="compositionally biased region" description="Low complexity" evidence="4">
    <location>
        <begin position="44"/>
        <end position="54"/>
    </location>
</feature>
<feature type="domain" description="ABC transporter" evidence="5">
    <location>
        <begin position="161"/>
        <end position="419"/>
    </location>
</feature>
<dbReference type="InParanoid" id="C1ECY3"/>
<organism evidence="6 7">
    <name type="scientific">Micromonas commoda (strain RCC299 / NOUM17 / CCMP2709)</name>
    <name type="common">Picoplanktonic green alga</name>
    <dbReference type="NCBI Taxonomy" id="296587"/>
    <lineage>
        <taxon>Eukaryota</taxon>
        <taxon>Viridiplantae</taxon>
        <taxon>Chlorophyta</taxon>
        <taxon>Mamiellophyceae</taxon>
        <taxon>Mamiellales</taxon>
        <taxon>Mamiellaceae</taxon>
        <taxon>Micromonas</taxon>
    </lineage>
</organism>
<feature type="domain" description="ABC transporter" evidence="5">
    <location>
        <begin position="484"/>
        <end position="703"/>
    </location>
</feature>
<dbReference type="OrthoDB" id="2110130at2759"/>
<evidence type="ECO:0000259" key="5">
    <source>
        <dbReference type="PROSITE" id="PS50893"/>
    </source>
</evidence>
<sequence length="733" mass="78130">MGGKKKGPTTVDALGNTVSVAELRARAADEEARAAAKARREAKAAANADASSASRGDEDGGGGDAPVFASLEDQLRAMMIKRNDGAKLTGKERKMLAKAEKEGRLPSLEPPEDGGASRKGPPALSAPESWARALEAVSVHVRGGGGNDDDFNDANATDAVVDVSGMDVSVRGVRLFEDASFKIARGQKLALLGANGSGKSTLVRLIASGRIRARVHDVACVAQELESGERSALDALVSCDARVEELLREESALIDAMEAAENASENAWDDAKWREASVRLGELAEELERRDAYASEAKARRILAGLGFSDEQMSGPLSKLSGGWRMRAALAQALFVKPGLLLLDEPTNHLDLPATTWLASYLSGPECAKTSVLVVSHSADFVSSAKCGVLHLDHFAKKITSHKGDVWGFLNGADARYKASVKAYESQQKALRDMKSGKNPASSEQATKKLLKQTPGNRTELLERPREYAVSFAFPASTDDRPTIAVLDAGYTIPGRTEPMYENLRFSVHSKSRVALVGPNGCGKSTLLSLLTGRLEPTVGEVQRPRGLVIGRYDQHFDELLPLDDLNSRLSAAAHLVNTFGVKDQDARALLGRAGLESGAHVIPLRSLSGGQKSRVVFAALAATEANVLILDEPTNHLDIESVEALIDGLNRFDGGIVVSTHDARLVEGLDECEVWVCGEGKGGLRVLPENGGFGKYRDAVAAEVEARASRAAAAANERRRVAKGRGEKSRDR</sequence>
<dbReference type="CDD" id="cd03221">
    <property type="entry name" value="ABCF_EF-3"/>
    <property type="match status" value="1"/>
</dbReference>
<keyword evidence="3" id="KW-0067">ATP-binding</keyword>
<feature type="region of interest" description="Disordered" evidence="4">
    <location>
        <begin position="25"/>
        <end position="67"/>
    </location>
</feature>
<keyword evidence="2" id="KW-0547">Nucleotide-binding</keyword>
<evidence type="ECO:0000256" key="3">
    <source>
        <dbReference type="ARBA" id="ARBA00022840"/>
    </source>
</evidence>
<keyword evidence="7" id="KW-1185">Reference proteome</keyword>
<dbReference type="eggNOG" id="KOG0066">
    <property type="taxonomic scope" value="Eukaryota"/>
</dbReference>
<feature type="compositionally biased region" description="Basic and acidic residues" evidence="4">
    <location>
        <begin position="25"/>
        <end position="43"/>
    </location>
</feature>
<dbReference type="PROSITE" id="PS50893">
    <property type="entry name" value="ABC_TRANSPORTER_2"/>
    <property type="match status" value="2"/>
</dbReference>
<dbReference type="GO" id="GO:0016887">
    <property type="term" value="F:ATP hydrolysis activity"/>
    <property type="evidence" value="ECO:0007669"/>
    <property type="project" value="InterPro"/>
</dbReference>
<evidence type="ECO:0000313" key="6">
    <source>
        <dbReference type="EMBL" id="ACO65661.1"/>
    </source>
</evidence>
<dbReference type="KEGG" id="mis:MICPUN_61585"/>
<dbReference type="Proteomes" id="UP000002009">
    <property type="component" value="Chromosome 9"/>
</dbReference>
<dbReference type="InterPro" id="IPR027417">
    <property type="entry name" value="P-loop_NTPase"/>
</dbReference>
<evidence type="ECO:0000256" key="4">
    <source>
        <dbReference type="SAM" id="MobiDB-lite"/>
    </source>
</evidence>
<dbReference type="PROSITE" id="PS00211">
    <property type="entry name" value="ABC_TRANSPORTER_1"/>
    <property type="match status" value="2"/>
</dbReference>
<protein>
    <recommendedName>
        <fullName evidence="5">ABC transporter domain-containing protein</fullName>
    </recommendedName>
</protein>
<dbReference type="InterPro" id="IPR017871">
    <property type="entry name" value="ABC_transporter-like_CS"/>
</dbReference>
<dbReference type="GeneID" id="8246592"/>
<reference evidence="6 7" key="1">
    <citation type="journal article" date="2009" name="Science">
        <title>Green evolution and dynamic adaptations revealed by genomes of the marine picoeukaryotes Micromonas.</title>
        <authorList>
            <person name="Worden A.Z."/>
            <person name="Lee J.H."/>
            <person name="Mock T."/>
            <person name="Rouze P."/>
            <person name="Simmons M.P."/>
            <person name="Aerts A.L."/>
            <person name="Allen A.E."/>
            <person name="Cuvelier M.L."/>
            <person name="Derelle E."/>
            <person name="Everett M.V."/>
            <person name="Foulon E."/>
            <person name="Grimwood J."/>
            <person name="Gundlach H."/>
            <person name="Henrissat B."/>
            <person name="Napoli C."/>
            <person name="McDonald S.M."/>
            <person name="Parker M.S."/>
            <person name="Rombauts S."/>
            <person name="Salamov A."/>
            <person name="Von Dassow P."/>
            <person name="Badger J.H."/>
            <person name="Coutinho P.M."/>
            <person name="Demir E."/>
            <person name="Dubchak I."/>
            <person name="Gentemann C."/>
            <person name="Eikrem W."/>
            <person name="Gready J.E."/>
            <person name="John U."/>
            <person name="Lanier W."/>
            <person name="Lindquist E.A."/>
            <person name="Lucas S."/>
            <person name="Mayer K.F."/>
            <person name="Moreau H."/>
            <person name="Not F."/>
            <person name="Otillar R."/>
            <person name="Panaud O."/>
            <person name="Pangilinan J."/>
            <person name="Paulsen I."/>
            <person name="Piegu B."/>
            <person name="Poliakov A."/>
            <person name="Robbens S."/>
            <person name="Schmutz J."/>
            <person name="Toulza E."/>
            <person name="Wyss T."/>
            <person name="Zelensky A."/>
            <person name="Zhou K."/>
            <person name="Armbrust E.V."/>
            <person name="Bhattacharya D."/>
            <person name="Goodenough U.W."/>
            <person name="Van de Peer Y."/>
            <person name="Grigoriev I.V."/>
        </authorList>
    </citation>
    <scope>NUCLEOTIDE SEQUENCE [LARGE SCALE GENOMIC DNA]</scope>
    <source>
        <strain evidence="7">RCC299 / NOUM17</strain>
    </source>
</reference>
<dbReference type="RefSeq" id="XP_002504403.1">
    <property type="nucleotide sequence ID" value="XM_002504357.1"/>
</dbReference>
<dbReference type="Pfam" id="PF00005">
    <property type="entry name" value="ABC_tran"/>
    <property type="match status" value="2"/>
</dbReference>
<evidence type="ECO:0000256" key="1">
    <source>
        <dbReference type="ARBA" id="ARBA00022737"/>
    </source>
</evidence>
<dbReference type="PANTHER" id="PTHR19211:SF14">
    <property type="entry name" value="ATP-BINDING CASSETTE SUB-FAMILY F MEMBER 1"/>
    <property type="match status" value="1"/>
</dbReference>
<dbReference type="STRING" id="296587.C1ECY3"/>
<dbReference type="GO" id="GO:0005524">
    <property type="term" value="F:ATP binding"/>
    <property type="evidence" value="ECO:0007669"/>
    <property type="project" value="UniProtKB-KW"/>
</dbReference>
<accession>C1ECY3</accession>
<name>C1ECY3_MICCC</name>
<dbReference type="SMART" id="SM00382">
    <property type="entry name" value="AAA"/>
    <property type="match status" value="2"/>
</dbReference>
<gene>
    <name evidence="6" type="ORF">MICPUN_61585</name>
</gene>
<dbReference type="InterPro" id="IPR050611">
    <property type="entry name" value="ABCF"/>
</dbReference>
<evidence type="ECO:0000256" key="2">
    <source>
        <dbReference type="ARBA" id="ARBA00022741"/>
    </source>
</evidence>
<dbReference type="SUPFAM" id="SSF52540">
    <property type="entry name" value="P-loop containing nucleoside triphosphate hydrolases"/>
    <property type="match status" value="2"/>
</dbReference>
<dbReference type="FunFam" id="3.40.50.300:FF:000011">
    <property type="entry name" value="Putative ABC transporter ATP-binding component"/>
    <property type="match status" value="1"/>
</dbReference>
<proteinExistence type="predicted"/>
<keyword evidence="1" id="KW-0677">Repeat</keyword>
<dbReference type="PANTHER" id="PTHR19211">
    <property type="entry name" value="ATP-BINDING TRANSPORT PROTEIN-RELATED"/>
    <property type="match status" value="1"/>
</dbReference>
<dbReference type="EMBL" id="CP001329">
    <property type="protein sequence ID" value="ACO65661.1"/>
    <property type="molecule type" value="Genomic_DNA"/>
</dbReference>
<evidence type="ECO:0000313" key="7">
    <source>
        <dbReference type="Proteomes" id="UP000002009"/>
    </source>
</evidence>
<dbReference type="AlphaFoldDB" id="C1ECY3"/>
<feature type="region of interest" description="Disordered" evidence="4">
    <location>
        <begin position="97"/>
        <end position="129"/>
    </location>
</feature>